<reference evidence="5" key="1">
    <citation type="submission" date="2022-03" db="EMBL/GenBank/DDBJ databases">
        <authorList>
            <person name="Martin C."/>
        </authorList>
    </citation>
    <scope>NUCLEOTIDE SEQUENCE</scope>
</reference>
<keyword evidence="6" id="KW-1185">Reference proteome</keyword>
<dbReference type="PANTHER" id="PTHR23112:SF47">
    <property type="entry name" value="G-PROTEIN COUPLED RECEPTOR 157"/>
    <property type="match status" value="1"/>
</dbReference>
<dbReference type="GO" id="GO:0007166">
    <property type="term" value="P:cell surface receptor signaling pathway"/>
    <property type="evidence" value="ECO:0007669"/>
    <property type="project" value="InterPro"/>
</dbReference>
<evidence type="ECO:0000256" key="4">
    <source>
        <dbReference type="ARBA" id="ARBA00023136"/>
    </source>
</evidence>
<evidence type="ECO:0000313" key="5">
    <source>
        <dbReference type="EMBL" id="CAH1788907.1"/>
    </source>
</evidence>
<keyword evidence="2" id="KW-0812">Transmembrane</keyword>
<name>A0A8J1UGB3_OWEFU</name>
<dbReference type="InterPro" id="IPR017981">
    <property type="entry name" value="GPCR_2-like_7TM"/>
</dbReference>
<dbReference type="GO" id="GO:0005886">
    <property type="term" value="C:plasma membrane"/>
    <property type="evidence" value="ECO:0007669"/>
    <property type="project" value="TreeGrafter"/>
</dbReference>
<dbReference type="AlphaFoldDB" id="A0A8J1UGB3"/>
<dbReference type="SUPFAM" id="SSF81321">
    <property type="entry name" value="Family A G protein-coupled receptor-like"/>
    <property type="match status" value="1"/>
</dbReference>
<sequence length="453" mass="51376">MVSTTVFISRAYDDLITIKEPSDYVPYESFTGTSITTDRESHTDENNKNDDKNSSNELIILVMNNLYTWLTITMSILSIIGSILMFYIYLTFKSVRGSKSVKMLQFLTLADMTTAIGNLIGLLWYLCRGHVSNEVSDVWCKFHSALTIGSSICSFLWTIAIALHLYIAIAREDVRHADKLTPLFHVVCWILPAVVMVTALGMNVLGYDRNLKHASWCWIEPTLKTALFWQYMSGKAWEVLACIATALLYIATKIYLKRQMKNSAQLFAVDSQANKSRQQRFLIANRKMTFVPVTFFLLRIWGTVRFLIGAHWNEVASKTWMVWIVPLQGIGDSAQGFANAILFIILTESIRLKMKAMICCIREPHVNIPSVDSNQNNRRRRCSNQDNQGVLPVKIKNNDAKDNPNNRNVDIVQYGLNESNDKISNAPRDDISGGIKNKGFVSEEKVDVSFGHM</sequence>
<dbReference type="GO" id="GO:0007189">
    <property type="term" value="P:adenylate cyclase-activating G protein-coupled receptor signaling pathway"/>
    <property type="evidence" value="ECO:0007669"/>
    <property type="project" value="TreeGrafter"/>
</dbReference>
<dbReference type="PROSITE" id="PS50261">
    <property type="entry name" value="G_PROTEIN_RECEP_F2_4"/>
    <property type="match status" value="1"/>
</dbReference>
<dbReference type="EMBL" id="CAIIXF020000007">
    <property type="protein sequence ID" value="CAH1788907.1"/>
    <property type="molecule type" value="Genomic_DNA"/>
</dbReference>
<dbReference type="GO" id="GO:0004930">
    <property type="term" value="F:G protein-coupled receptor activity"/>
    <property type="evidence" value="ECO:0007669"/>
    <property type="project" value="TreeGrafter"/>
</dbReference>
<organism evidence="5 6">
    <name type="scientific">Owenia fusiformis</name>
    <name type="common">Polychaete worm</name>
    <dbReference type="NCBI Taxonomy" id="6347"/>
    <lineage>
        <taxon>Eukaryota</taxon>
        <taxon>Metazoa</taxon>
        <taxon>Spiralia</taxon>
        <taxon>Lophotrochozoa</taxon>
        <taxon>Annelida</taxon>
        <taxon>Polychaeta</taxon>
        <taxon>Sedentaria</taxon>
        <taxon>Canalipalpata</taxon>
        <taxon>Sabellida</taxon>
        <taxon>Oweniida</taxon>
        <taxon>Oweniidae</taxon>
        <taxon>Owenia</taxon>
    </lineage>
</organism>
<protein>
    <submittedName>
        <fullName evidence="5">Uncharacterized protein</fullName>
    </submittedName>
</protein>
<keyword evidence="4" id="KW-0472">Membrane</keyword>
<evidence type="ECO:0000256" key="3">
    <source>
        <dbReference type="ARBA" id="ARBA00022989"/>
    </source>
</evidence>
<keyword evidence="3" id="KW-1133">Transmembrane helix</keyword>
<proteinExistence type="predicted"/>
<comment type="caution">
    <text evidence="5">The sequence shown here is derived from an EMBL/GenBank/DDBJ whole genome shotgun (WGS) entry which is preliminary data.</text>
</comment>
<dbReference type="OrthoDB" id="100006at2759"/>
<evidence type="ECO:0000313" key="6">
    <source>
        <dbReference type="Proteomes" id="UP000749559"/>
    </source>
</evidence>
<dbReference type="Gene3D" id="1.20.1070.10">
    <property type="entry name" value="Rhodopsin 7-helix transmembrane proteins"/>
    <property type="match status" value="1"/>
</dbReference>
<gene>
    <name evidence="5" type="ORF">OFUS_LOCUS14355</name>
</gene>
<evidence type="ECO:0000256" key="2">
    <source>
        <dbReference type="ARBA" id="ARBA00022692"/>
    </source>
</evidence>
<dbReference type="PANTHER" id="PTHR23112">
    <property type="entry name" value="G PROTEIN-COUPLED RECEPTOR 157-RELATED"/>
    <property type="match status" value="1"/>
</dbReference>
<evidence type="ECO:0000256" key="1">
    <source>
        <dbReference type="ARBA" id="ARBA00004141"/>
    </source>
</evidence>
<dbReference type="Proteomes" id="UP000749559">
    <property type="component" value="Unassembled WGS sequence"/>
</dbReference>
<comment type="subcellular location">
    <subcellularLocation>
        <location evidence="1">Membrane</location>
        <topology evidence="1">Multi-pass membrane protein</topology>
    </subcellularLocation>
</comment>
<accession>A0A8J1UGB3</accession>